<dbReference type="InterPro" id="IPR011992">
    <property type="entry name" value="EF-hand-dom_pair"/>
</dbReference>
<dbReference type="STRING" id="1121013.GCA_000426365_01020"/>
<dbReference type="GO" id="GO:0005509">
    <property type="term" value="F:calcium ion binding"/>
    <property type="evidence" value="ECO:0007669"/>
    <property type="project" value="InterPro"/>
</dbReference>
<evidence type="ECO:0000256" key="2">
    <source>
        <dbReference type="SAM" id="SignalP"/>
    </source>
</evidence>
<dbReference type="PROSITE" id="PS00018">
    <property type="entry name" value="EF_HAND_1"/>
    <property type="match status" value="2"/>
</dbReference>
<feature type="signal peptide" evidence="2">
    <location>
        <begin position="1"/>
        <end position="19"/>
    </location>
</feature>
<dbReference type="RefSeq" id="WP_051239519.1">
    <property type="nucleotide sequence ID" value="NZ_AUFF01000002.1"/>
</dbReference>
<feature type="region of interest" description="Disordered" evidence="1">
    <location>
        <begin position="163"/>
        <end position="189"/>
    </location>
</feature>
<dbReference type="Pfam" id="PF13202">
    <property type="entry name" value="EF-hand_5"/>
    <property type="match status" value="3"/>
</dbReference>
<feature type="domain" description="EF-hand" evidence="3">
    <location>
        <begin position="62"/>
        <end position="97"/>
    </location>
</feature>
<dbReference type="InterPro" id="IPR002048">
    <property type="entry name" value="EF_hand_dom"/>
</dbReference>
<evidence type="ECO:0000313" key="5">
    <source>
        <dbReference type="Proteomes" id="UP000029391"/>
    </source>
</evidence>
<reference evidence="4 5" key="1">
    <citation type="submission" date="2013-09" db="EMBL/GenBank/DDBJ databases">
        <title>Genome sequencing of Arenimonas composti.</title>
        <authorList>
            <person name="Chen F."/>
            <person name="Wang G."/>
        </authorList>
    </citation>
    <scope>NUCLEOTIDE SEQUENCE [LARGE SCALE GENOMIC DNA]</scope>
    <source>
        <strain evidence="4 5">TR7-09</strain>
    </source>
</reference>
<comment type="caution">
    <text evidence="4">The sequence shown here is derived from an EMBL/GenBank/DDBJ whole genome shotgun (WGS) entry which is preliminary data.</text>
</comment>
<dbReference type="SMART" id="SM00054">
    <property type="entry name" value="EFh"/>
    <property type="match status" value="3"/>
</dbReference>
<accession>A0A091C423</accession>
<evidence type="ECO:0000256" key="1">
    <source>
        <dbReference type="SAM" id="MobiDB-lite"/>
    </source>
</evidence>
<dbReference type="Proteomes" id="UP000029391">
    <property type="component" value="Unassembled WGS sequence"/>
</dbReference>
<evidence type="ECO:0000313" key="4">
    <source>
        <dbReference type="EMBL" id="KFN51395.1"/>
    </source>
</evidence>
<dbReference type="InterPro" id="IPR018247">
    <property type="entry name" value="EF_Hand_1_Ca_BS"/>
</dbReference>
<sequence length="189" mass="20798">MIKRLLCLSLAAASGLAFAGTAPATDAERDARRGEWRERAEARFNAADADKDGLIDRAEAAAFGERFVARFDRLDRDKDGKLSQDELRSGHRMGMRGRGHHGMGYMAGLLRGMDDDGDGNITRAELGTKAPMLAENFDVIDLNDDGALSRDELRAFHAAKRAEFAEARGDREGHAGHPRRHRERPAQAD</sequence>
<organism evidence="4 5">
    <name type="scientific">Arenimonas composti TR7-09 = DSM 18010</name>
    <dbReference type="NCBI Taxonomy" id="1121013"/>
    <lineage>
        <taxon>Bacteria</taxon>
        <taxon>Pseudomonadati</taxon>
        <taxon>Pseudomonadota</taxon>
        <taxon>Gammaproteobacteria</taxon>
        <taxon>Lysobacterales</taxon>
        <taxon>Lysobacteraceae</taxon>
        <taxon>Arenimonas</taxon>
    </lineage>
</organism>
<feature type="chain" id="PRO_5001872073" description="EF-hand domain-containing protein" evidence="2">
    <location>
        <begin position="20"/>
        <end position="189"/>
    </location>
</feature>
<gene>
    <name evidence="4" type="ORF">P873_03760</name>
</gene>
<dbReference type="EMBL" id="AWXU01000007">
    <property type="protein sequence ID" value="KFN51395.1"/>
    <property type="molecule type" value="Genomic_DNA"/>
</dbReference>
<evidence type="ECO:0000259" key="3">
    <source>
        <dbReference type="PROSITE" id="PS50222"/>
    </source>
</evidence>
<name>A0A091C423_9GAMM</name>
<proteinExistence type="predicted"/>
<dbReference type="eggNOG" id="COG5126">
    <property type="taxonomic scope" value="Bacteria"/>
</dbReference>
<feature type="domain" description="EF-hand" evidence="3">
    <location>
        <begin position="128"/>
        <end position="163"/>
    </location>
</feature>
<keyword evidence="5" id="KW-1185">Reference proteome</keyword>
<feature type="compositionally biased region" description="Basic and acidic residues" evidence="1">
    <location>
        <begin position="163"/>
        <end position="175"/>
    </location>
</feature>
<dbReference type="Gene3D" id="1.10.238.10">
    <property type="entry name" value="EF-hand"/>
    <property type="match status" value="3"/>
</dbReference>
<protein>
    <recommendedName>
        <fullName evidence="3">EF-hand domain-containing protein</fullName>
    </recommendedName>
</protein>
<dbReference type="Pfam" id="PF13405">
    <property type="entry name" value="EF-hand_6"/>
    <property type="match status" value="1"/>
</dbReference>
<dbReference type="SUPFAM" id="SSF47473">
    <property type="entry name" value="EF-hand"/>
    <property type="match status" value="1"/>
</dbReference>
<keyword evidence="2" id="KW-0732">Signal</keyword>
<dbReference type="AlphaFoldDB" id="A0A091C423"/>
<dbReference type="PROSITE" id="PS50222">
    <property type="entry name" value="EF_HAND_2"/>
    <property type="match status" value="2"/>
</dbReference>